<feature type="domain" description="Aminoacyl-transfer RNA synthetases class-II family profile" evidence="13">
    <location>
        <begin position="1"/>
        <end position="318"/>
    </location>
</feature>
<feature type="binding site" evidence="12">
    <location>
        <begin position="265"/>
        <end position="266"/>
    </location>
    <ligand>
        <name>L-histidine</name>
        <dbReference type="ChEBI" id="CHEBI:57595"/>
    </ligand>
</feature>
<comment type="similarity">
    <text evidence="2 11">Belongs to the class-II aminoacyl-tRNA synthetase family.</text>
</comment>
<comment type="subunit">
    <text evidence="3 11">Homodimer.</text>
</comment>
<evidence type="ECO:0000256" key="1">
    <source>
        <dbReference type="ARBA" id="ARBA00004496"/>
    </source>
</evidence>
<dbReference type="STRING" id="653733.Selin_0829"/>
<dbReference type="InterPro" id="IPR015807">
    <property type="entry name" value="His-tRNA-ligase"/>
</dbReference>
<evidence type="ECO:0000313" key="14">
    <source>
        <dbReference type="EMBL" id="ADU65569.1"/>
    </source>
</evidence>
<dbReference type="CDD" id="cd00773">
    <property type="entry name" value="HisRS-like_core"/>
    <property type="match status" value="1"/>
</dbReference>
<keyword evidence="9 11" id="KW-0030">Aminoacyl-tRNA synthetase</keyword>
<dbReference type="HOGENOM" id="CLU_025113_1_1_0"/>
<dbReference type="GO" id="GO:0004821">
    <property type="term" value="F:histidine-tRNA ligase activity"/>
    <property type="evidence" value="ECO:0007669"/>
    <property type="project" value="UniProtKB-UniRule"/>
</dbReference>
<evidence type="ECO:0000256" key="5">
    <source>
        <dbReference type="ARBA" id="ARBA00022598"/>
    </source>
</evidence>
<evidence type="ECO:0000256" key="8">
    <source>
        <dbReference type="ARBA" id="ARBA00022917"/>
    </source>
</evidence>
<dbReference type="PIRSF" id="PIRSF001549">
    <property type="entry name" value="His-tRNA_synth"/>
    <property type="match status" value="1"/>
</dbReference>
<evidence type="ECO:0000256" key="3">
    <source>
        <dbReference type="ARBA" id="ARBA00011738"/>
    </source>
</evidence>
<dbReference type="GO" id="GO:0006427">
    <property type="term" value="P:histidyl-tRNA aminoacylation"/>
    <property type="evidence" value="ECO:0007669"/>
    <property type="project" value="UniProtKB-UniRule"/>
</dbReference>
<comment type="catalytic activity">
    <reaction evidence="10 11">
        <text>tRNA(His) + L-histidine + ATP = L-histidyl-tRNA(His) + AMP + diphosphate + H(+)</text>
        <dbReference type="Rhea" id="RHEA:17313"/>
        <dbReference type="Rhea" id="RHEA-COMP:9665"/>
        <dbReference type="Rhea" id="RHEA-COMP:9689"/>
        <dbReference type="ChEBI" id="CHEBI:15378"/>
        <dbReference type="ChEBI" id="CHEBI:30616"/>
        <dbReference type="ChEBI" id="CHEBI:33019"/>
        <dbReference type="ChEBI" id="CHEBI:57595"/>
        <dbReference type="ChEBI" id="CHEBI:78442"/>
        <dbReference type="ChEBI" id="CHEBI:78527"/>
        <dbReference type="ChEBI" id="CHEBI:456215"/>
        <dbReference type="EC" id="6.1.1.21"/>
    </reaction>
</comment>
<dbReference type="AlphaFoldDB" id="E6W2B1"/>
<dbReference type="HAMAP" id="MF_00127">
    <property type="entry name" value="His_tRNA_synth"/>
    <property type="match status" value="1"/>
</dbReference>
<dbReference type="InterPro" id="IPR045864">
    <property type="entry name" value="aa-tRNA-synth_II/BPL/LPL"/>
</dbReference>
<dbReference type="Gene3D" id="3.40.50.800">
    <property type="entry name" value="Anticodon-binding domain"/>
    <property type="match status" value="1"/>
</dbReference>
<keyword evidence="8 11" id="KW-0648">Protein biosynthesis</keyword>
<dbReference type="FunCoup" id="E6W2B1">
    <property type="interactions" value="461"/>
</dbReference>
<dbReference type="eggNOG" id="COG0124">
    <property type="taxonomic scope" value="Bacteria"/>
</dbReference>
<feature type="binding site" evidence="12">
    <location>
        <position position="261"/>
    </location>
    <ligand>
        <name>L-histidine</name>
        <dbReference type="ChEBI" id="CHEBI:57595"/>
    </ligand>
</feature>
<evidence type="ECO:0000256" key="10">
    <source>
        <dbReference type="ARBA" id="ARBA00047639"/>
    </source>
</evidence>
<keyword evidence="5 11" id="KW-0436">Ligase</keyword>
<gene>
    <name evidence="11" type="primary">hisS</name>
    <name evidence="14" type="ordered locus">Selin_0829</name>
</gene>
<dbReference type="KEGG" id="din:Selin_0829"/>
<evidence type="ECO:0000256" key="4">
    <source>
        <dbReference type="ARBA" id="ARBA00022490"/>
    </source>
</evidence>
<comment type="subcellular location">
    <subcellularLocation>
        <location evidence="1 11">Cytoplasm</location>
    </subcellularLocation>
</comment>
<dbReference type="RefSeq" id="WP_013505455.1">
    <property type="nucleotide sequence ID" value="NC_014836.1"/>
</dbReference>
<evidence type="ECO:0000256" key="12">
    <source>
        <dbReference type="PIRSR" id="PIRSR001549-1"/>
    </source>
</evidence>
<dbReference type="InterPro" id="IPR004516">
    <property type="entry name" value="HisRS/HisZ"/>
</dbReference>
<dbReference type="InterPro" id="IPR041715">
    <property type="entry name" value="HisRS-like_core"/>
</dbReference>
<dbReference type="Pfam" id="PF13393">
    <property type="entry name" value="tRNA-synt_His"/>
    <property type="match status" value="1"/>
</dbReference>
<dbReference type="Pfam" id="PF03129">
    <property type="entry name" value="HGTP_anticodon"/>
    <property type="match status" value="1"/>
</dbReference>
<evidence type="ECO:0000256" key="9">
    <source>
        <dbReference type="ARBA" id="ARBA00023146"/>
    </source>
</evidence>
<feature type="binding site" evidence="12">
    <location>
        <begin position="84"/>
        <end position="86"/>
    </location>
    <ligand>
        <name>L-histidine</name>
        <dbReference type="ChEBI" id="CHEBI:57595"/>
    </ligand>
</feature>
<organism evidence="14 15">
    <name type="scientific">Desulfurispirillum indicum (strain ATCC BAA-1389 / DSM 22839 / S5)</name>
    <dbReference type="NCBI Taxonomy" id="653733"/>
    <lineage>
        <taxon>Bacteria</taxon>
        <taxon>Pseudomonadati</taxon>
        <taxon>Chrysiogenota</taxon>
        <taxon>Chrysiogenia</taxon>
        <taxon>Chrysiogenales</taxon>
        <taxon>Chrysiogenaceae</taxon>
        <taxon>Desulfurispirillum</taxon>
    </lineage>
</organism>
<dbReference type="NCBIfam" id="TIGR00442">
    <property type="entry name" value="hisS"/>
    <property type="match status" value="1"/>
</dbReference>
<feature type="binding site" evidence="12">
    <location>
        <position position="129"/>
    </location>
    <ligand>
        <name>L-histidine</name>
        <dbReference type="ChEBI" id="CHEBI:57595"/>
    </ligand>
</feature>
<keyword evidence="4 11" id="KW-0963">Cytoplasm</keyword>
<dbReference type="InterPro" id="IPR006195">
    <property type="entry name" value="aa-tRNA-synth_II"/>
</dbReference>
<dbReference type="PANTHER" id="PTHR43707">
    <property type="entry name" value="HISTIDYL-TRNA SYNTHETASE"/>
    <property type="match status" value="1"/>
</dbReference>
<dbReference type="InParanoid" id="E6W2B1"/>
<sequence length="418" mass="46923">MSEKQIKAIRGFNDLLSPMARRWSQAEQILQEILENWRYQEIRLPIMEKTELFCRGIGENTDIVGKEMYTFADKSDESVTLRPEGTAGVVRAYVENKLYNELAPQRVWYRGPMFRYERPQKGRYRQFHQLGVEVFGETEATIDAETIALGYTMLVELGIAAGVTIEINNIGCPQCRPGYRQALVAFLNARREHLCENCVERIEKNPLRVLDCKNPECQAQVASAPTIDEHRCESCAAHYGALQIYLDAYGVPYQRNPFMVRGLDYYVGTAFEFTTSLLGSQNAIGGGGRYDGLVEDLGGPATAAVGFAFGMERVMLLVEHFDSLQADLSLDFYIGYTENTFTLQGLQALRALRSLGKTSELDTRQRSVKNIFKRGDRLGARHVVLIGGDEAAGNFFTVKELATGEQRQVPLAELAKLP</sequence>
<feature type="binding site" evidence="12">
    <location>
        <position position="133"/>
    </location>
    <ligand>
        <name>L-histidine</name>
        <dbReference type="ChEBI" id="CHEBI:57595"/>
    </ligand>
</feature>
<keyword evidence="15" id="KW-1185">Reference proteome</keyword>
<evidence type="ECO:0000256" key="6">
    <source>
        <dbReference type="ARBA" id="ARBA00022741"/>
    </source>
</evidence>
<keyword evidence="6 11" id="KW-0547">Nucleotide-binding</keyword>
<dbReference type="PANTHER" id="PTHR43707:SF1">
    <property type="entry name" value="HISTIDINE--TRNA LIGASE, MITOCHONDRIAL-RELATED"/>
    <property type="match status" value="1"/>
</dbReference>
<dbReference type="InterPro" id="IPR004154">
    <property type="entry name" value="Anticodon-bd"/>
</dbReference>
<reference evidence="14 15" key="1">
    <citation type="submission" date="2010-12" db="EMBL/GenBank/DDBJ databases">
        <title>Complete sequence of Desulfurispirillum indicum S5.</title>
        <authorList>
            <consortium name="US DOE Joint Genome Institute"/>
            <person name="Lucas S."/>
            <person name="Copeland A."/>
            <person name="Lapidus A."/>
            <person name="Cheng J.-F."/>
            <person name="Goodwin L."/>
            <person name="Pitluck S."/>
            <person name="Chertkov O."/>
            <person name="Held B."/>
            <person name="Detter J.C."/>
            <person name="Han C."/>
            <person name="Tapia R."/>
            <person name="Land M."/>
            <person name="Hauser L."/>
            <person name="Kyrpides N."/>
            <person name="Ivanova N."/>
            <person name="Mikhailova N."/>
            <person name="Haggblom M."/>
            <person name="Rauschenbach I."/>
            <person name="Bini E."/>
            <person name="Woyke T."/>
        </authorList>
    </citation>
    <scope>NUCLEOTIDE SEQUENCE [LARGE SCALE GENOMIC DNA]</scope>
    <source>
        <strain evidence="15">ATCC BAA-1389 / DSM 22839 / S5</strain>
    </source>
</reference>
<dbReference type="Gene3D" id="3.30.930.10">
    <property type="entry name" value="Bira Bifunctional Protein, Domain 2"/>
    <property type="match status" value="1"/>
</dbReference>
<dbReference type="Proteomes" id="UP000002572">
    <property type="component" value="Chromosome"/>
</dbReference>
<evidence type="ECO:0000256" key="7">
    <source>
        <dbReference type="ARBA" id="ARBA00022840"/>
    </source>
</evidence>
<dbReference type="OrthoDB" id="9800814at2"/>
<dbReference type="EMBL" id="CP002432">
    <property type="protein sequence ID" value="ADU65569.1"/>
    <property type="molecule type" value="Genomic_DNA"/>
</dbReference>
<dbReference type="SUPFAM" id="SSF55681">
    <property type="entry name" value="Class II aaRS and biotin synthetases"/>
    <property type="match status" value="1"/>
</dbReference>
<dbReference type="FunFam" id="3.30.930.10:FF:000005">
    <property type="entry name" value="Histidine--tRNA ligase"/>
    <property type="match status" value="1"/>
</dbReference>
<evidence type="ECO:0000313" key="15">
    <source>
        <dbReference type="Proteomes" id="UP000002572"/>
    </source>
</evidence>
<dbReference type="GO" id="GO:0005524">
    <property type="term" value="F:ATP binding"/>
    <property type="evidence" value="ECO:0007669"/>
    <property type="project" value="UniProtKB-UniRule"/>
</dbReference>
<dbReference type="PROSITE" id="PS50862">
    <property type="entry name" value="AA_TRNA_LIGASE_II"/>
    <property type="match status" value="1"/>
</dbReference>
<dbReference type="SUPFAM" id="SSF52954">
    <property type="entry name" value="Class II aaRS ABD-related"/>
    <property type="match status" value="1"/>
</dbReference>
<dbReference type="InterPro" id="IPR036621">
    <property type="entry name" value="Anticodon-bd_dom_sf"/>
</dbReference>
<evidence type="ECO:0000259" key="13">
    <source>
        <dbReference type="PROSITE" id="PS50862"/>
    </source>
</evidence>
<keyword evidence="7 11" id="KW-0067">ATP-binding</keyword>
<name>E6W2B1_DESIS</name>
<evidence type="ECO:0000256" key="2">
    <source>
        <dbReference type="ARBA" id="ARBA00008226"/>
    </source>
</evidence>
<evidence type="ECO:0000256" key="11">
    <source>
        <dbReference type="HAMAP-Rule" id="MF_00127"/>
    </source>
</evidence>
<dbReference type="GO" id="GO:0005737">
    <property type="term" value="C:cytoplasm"/>
    <property type="evidence" value="ECO:0007669"/>
    <property type="project" value="UniProtKB-SubCell"/>
</dbReference>
<protein>
    <recommendedName>
        <fullName evidence="11">Histidine--tRNA ligase</fullName>
        <ecNumber evidence="11">6.1.1.21</ecNumber>
    </recommendedName>
    <alternativeName>
        <fullName evidence="11">Histidyl-tRNA synthetase</fullName>
        <shortName evidence="11">HisRS</shortName>
    </alternativeName>
</protein>
<feature type="binding site" evidence="12">
    <location>
        <position position="115"/>
    </location>
    <ligand>
        <name>L-histidine</name>
        <dbReference type="ChEBI" id="CHEBI:57595"/>
    </ligand>
</feature>
<dbReference type="EC" id="6.1.1.21" evidence="11"/>
<proteinExistence type="inferred from homology"/>
<accession>E6W2B1</accession>